<dbReference type="Gene3D" id="1.20.1070.10">
    <property type="entry name" value="Rhodopsin 7-helix transmembrane proteins"/>
    <property type="match status" value="1"/>
</dbReference>
<keyword evidence="5 12" id="KW-0297">G-protein coupled receptor</keyword>
<dbReference type="PROSITE" id="PS00237">
    <property type="entry name" value="G_PROTEIN_RECEP_F1_1"/>
    <property type="match status" value="1"/>
</dbReference>
<comment type="similarity">
    <text evidence="12">Belongs to the G-protein coupled receptor 1 family.</text>
</comment>
<dbReference type="InParanoid" id="A0A6P7YST6"/>
<evidence type="ECO:0000256" key="11">
    <source>
        <dbReference type="ARBA" id="ARBA00025736"/>
    </source>
</evidence>
<comment type="similarity">
    <text evidence="11">Belongs to the chemokine-like receptor (CMKLR) family.</text>
</comment>
<feature type="transmembrane region" description="Helical" evidence="13">
    <location>
        <begin position="217"/>
        <end position="243"/>
    </location>
</feature>
<dbReference type="SMART" id="SM01381">
    <property type="entry name" value="7TM_GPCR_Srsx"/>
    <property type="match status" value="1"/>
</dbReference>
<keyword evidence="9" id="KW-0325">Glycoprotein</keyword>
<evidence type="ECO:0000259" key="14">
    <source>
        <dbReference type="PROSITE" id="PS50262"/>
    </source>
</evidence>
<dbReference type="PRINTS" id="PR00237">
    <property type="entry name" value="GPCRRHODOPSN"/>
</dbReference>
<evidence type="ECO:0000256" key="5">
    <source>
        <dbReference type="ARBA" id="ARBA00023040"/>
    </source>
</evidence>
<dbReference type="PROSITE" id="PS50262">
    <property type="entry name" value="G_PROTEIN_RECEP_F1_2"/>
    <property type="match status" value="1"/>
</dbReference>
<proteinExistence type="inferred from homology"/>
<name>A0A6P7YST6_9AMPH</name>
<evidence type="ECO:0000313" key="16">
    <source>
        <dbReference type="RefSeq" id="XP_030068033.1"/>
    </source>
</evidence>
<feature type="transmembrane region" description="Helical" evidence="13">
    <location>
        <begin position="39"/>
        <end position="67"/>
    </location>
</feature>
<accession>A0A6P7YST6</accession>
<sequence>MENSTYALESRNSTANTIDYEYYYYTFEPEENEQNSSSIWSLHIVAMVFYSVAFLLGVTGNGLVIWITLFKMKMTVNTVWFLNLAIADFIFTFFLPLSIAYTALDFHWPFGLLLCKLNSFVAFLNLFASVFILMIISIDRCISVIFPVWSQNHRNTRIACIIVLAPWFCALVMSIPYAVFRDIGPDSKNKNIINCYYNFALSSTSNDIMETRFRIMVIIRFVLGFLIPFVVIVICYTVIAMKVLRNQLTNSSRPFKIIIAVIVSFFLCWLPYHIFSFLNLASASAAPHLRQVVKYGTPLASSLAFLNSCVNPILYVFIGKDFKEKLRTSILAVFENAFSEEHTQTSLKSKSNTSSTDCHAV</sequence>
<dbReference type="PANTHER" id="PTHR24225:SF0">
    <property type="entry name" value="N-FORMYL PEPTIDE RECEPTOR 2"/>
    <property type="match status" value="1"/>
</dbReference>
<dbReference type="InterPro" id="IPR000826">
    <property type="entry name" value="Formyl_rcpt-rel"/>
</dbReference>
<keyword evidence="4 13" id="KW-1133">Transmembrane helix</keyword>
<dbReference type="Pfam" id="PF00001">
    <property type="entry name" value="7tm_1"/>
    <property type="match status" value="1"/>
</dbReference>
<dbReference type="OrthoDB" id="6088892at2759"/>
<evidence type="ECO:0000256" key="3">
    <source>
        <dbReference type="ARBA" id="ARBA00022692"/>
    </source>
</evidence>
<feature type="domain" description="G-protein coupled receptors family 1 profile" evidence="14">
    <location>
        <begin position="60"/>
        <end position="315"/>
    </location>
</feature>
<keyword evidence="2" id="KW-1003">Cell membrane</keyword>
<keyword evidence="8 12" id="KW-0675">Receptor</keyword>
<comment type="subcellular location">
    <subcellularLocation>
        <location evidence="1">Cell membrane</location>
        <topology evidence="1">Multi-pass membrane protein</topology>
    </subcellularLocation>
</comment>
<dbReference type="Proteomes" id="UP000515156">
    <property type="component" value="Chromosome 8"/>
</dbReference>
<dbReference type="GO" id="GO:0004930">
    <property type="term" value="F:G protein-coupled receptor activity"/>
    <property type="evidence" value="ECO:0007669"/>
    <property type="project" value="UniProtKB-KW"/>
</dbReference>
<feature type="transmembrane region" description="Helical" evidence="13">
    <location>
        <begin position="255"/>
        <end position="275"/>
    </location>
</feature>
<evidence type="ECO:0000256" key="12">
    <source>
        <dbReference type="RuleBase" id="RU000688"/>
    </source>
</evidence>
<evidence type="ECO:0000256" key="4">
    <source>
        <dbReference type="ARBA" id="ARBA00022989"/>
    </source>
</evidence>
<feature type="transmembrane region" description="Helical" evidence="13">
    <location>
        <begin position="158"/>
        <end position="180"/>
    </location>
</feature>
<feature type="transmembrane region" description="Helical" evidence="13">
    <location>
        <begin position="121"/>
        <end position="146"/>
    </location>
</feature>
<keyword evidence="15" id="KW-1185">Reference proteome</keyword>
<dbReference type="GO" id="GO:0006954">
    <property type="term" value="P:inflammatory response"/>
    <property type="evidence" value="ECO:0007669"/>
    <property type="project" value="TreeGrafter"/>
</dbReference>
<dbReference type="InterPro" id="IPR017452">
    <property type="entry name" value="GPCR_Rhodpsn_7TM"/>
</dbReference>
<evidence type="ECO:0000256" key="7">
    <source>
        <dbReference type="ARBA" id="ARBA00023157"/>
    </source>
</evidence>
<dbReference type="GO" id="GO:0007204">
    <property type="term" value="P:positive regulation of cytosolic calcium ion concentration"/>
    <property type="evidence" value="ECO:0007669"/>
    <property type="project" value="TreeGrafter"/>
</dbReference>
<keyword evidence="3 12" id="KW-0812">Transmembrane</keyword>
<dbReference type="PRINTS" id="PR00526">
    <property type="entry name" value="FMETLEUPHER"/>
</dbReference>
<feature type="transmembrane region" description="Helical" evidence="13">
    <location>
        <begin position="79"/>
        <end position="101"/>
    </location>
</feature>
<gene>
    <name evidence="16" type="primary">LOC115476049</name>
</gene>
<keyword evidence="7" id="KW-1015">Disulfide bond</keyword>
<dbReference type="GO" id="GO:0007200">
    <property type="term" value="P:phospholipase C-activating G protein-coupled receptor signaling pathway"/>
    <property type="evidence" value="ECO:0007669"/>
    <property type="project" value="TreeGrafter"/>
</dbReference>
<dbReference type="FunFam" id="1.20.1070.10:FF:000034">
    <property type="entry name" value="G-protein coupled receptor 1"/>
    <property type="match status" value="1"/>
</dbReference>
<keyword evidence="10 12" id="KW-0807">Transducer</keyword>
<organism evidence="15 16">
    <name type="scientific">Microcaecilia unicolor</name>
    <dbReference type="NCBI Taxonomy" id="1415580"/>
    <lineage>
        <taxon>Eukaryota</taxon>
        <taxon>Metazoa</taxon>
        <taxon>Chordata</taxon>
        <taxon>Craniata</taxon>
        <taxon>Vertebrata</taxon>
        <taxon>Euteleostomi</taxon>
        <taxon>Amphibia</taxon>
        <taxon>Gymnophiona</taxon>
        <taxon>Siphonopidae</taxon>
        <taxon>Microcaecilia</taxon>
    </lineage>
</organism>
<protein>
    <submittedName>
        <fullName evidence="16">Chemokine-like receptor 1</fullName>
    </submittedName>
</protein>
<evidence type="ECO:0000256" key="8">
    <source>
        <dbReference type="ARBA" id="ARBA00023170"/>
    </source>
</evidence>
<evidence type="ECO:0000256" key="10">
    <source>
        <dbReference type="ARBA" id="ARBA00023224"/>
    </source>
</evidence>
<dbReference type="GeneID" id="115476049"/>
<dbReference type="GO" id="GO:0004875">
    <property type="term" value="F:complement receptor activity"/>
    <property type="evidence" value="ECO:0007669"/>
    <property type="project" value="TreeGrafter"/>
</dbReference>
<dbReference type="GO" id="GO:0005886">
    <property type="term" value="C:plasma membrane"/>
    <property type="evidence" value="ECO:0007669"/>
    <property type="project" value="UniProtKB-SubCell"/>
</dbReference>
<evidence type="ECO:0000256" key="6">
    <source>
        <dbReference type="ARBA" id="ARBA00023136"/>
    </source>
</evidence>
<dbReference type="AlphaFoldDB" id="A0A6P7YST6"/>
<evidence type="ECO:0000256" key="13">
    <source>
        <dbReference type="SAM" id="Phobius"/>
    </source>
</evidence>
<evidence type="ECO:0000256" key="9">
    <source>
        <dbReference type="ARBA" id="ARBA00023180"/>
    </source>
</evidence>
<dbReference type="RefSeq" id="XP_030068033.1">
    <property type="nucleotide sequence ID" value="XM_030212173.1"/>
</dbReference>
<evidence type="ECO:0000256" key="2">
    <source>
        <dbReference type="ARBA" id="ARBA00022475"/>
    </source>
</evidence>
<dbReference type="SUPFAM" id="SSF81321">
    <property type="entry name" value="Family A G protein-coupled receptor-like"/>
    <property type="match status" value="1"/>
</dbReference>
<feature type="transmembrane region" description="Helical" evidence="13">
    <location>
        <begin position="295"/>
        <end position="318"/>
    </location>
</feature>
<reference evidence="16" key="1">
    <citation type="submission" date="2025-08" db="UniProtKB">
        <authorList>
            <consortium name="RefSeq"/>
        </authorList>
    </citation>
    <scope>IDENTIFICATION</scope>
</reference>
<evidence type="ECO:0000256" key="1">
    <source>
        <dbReference type="ARBA" id="ARBA00004651"/>
    </source>
</evidence>
<keyword evidence="6 13" id="KW-0472">Membrane</keyword>
<dbReference type="PANTHER" id="PTHR24225">
    <property type="entry name" value="CHEMOTACTIC RECEPTOR"/>
    <property type="match status" value="1"/>
</dbReference>
<evidence type="ECO:0000313" key="15">
    <source>
        <dbReference type="Proteomes" id="UP000515156"/>
    </source>
</evidence>
<dbReference type="InterPro" id="IPR000276">
    <property type="entry name" value="GPCR_Rhodpsn"/>
</dbReference>
<dbReference type="KEGG" id="muo:115476049"/>